<gene>
    <name evidence="1" type="ORF">ACFQZM_48140</name>
</gene>
<dbReference type="Proteomes" id="UP001597063">
    <property type="component" value="Unassembled WGS sequence"/>
</dbReference>
<protein>
    <recommendedName>
        <fullName evidence="3">HK97 gp10 family phage protein</fullName>
    </recommendedName>
</protein>
<evidence type="ECO:0000313" key="1">
    <source>
        <dbReference type="EMBL" id="MFD0692331.1"/>
    </source>
</evidence>
<evidence type="ECO:0000313" key="2">
    <source>
        <dbReference type="Proteomes" id="UP001597063"/>
    </source>
</evidence>
<proteinExistence type="predicted"/>
<dbReference type="RefSeq" id="WP_131760079.1">
    <property type="nucleotide sequence ID" value="NZ_CAACUY010000101.1"/>
</dbReference>
<name>A0ABW2Y170_9ACTN</name>
<comment type="caution">
    <text evidence="1">The sequence shown here is derived from an EMBL/GenBank/DDBJ whole genome shotgun (WGS) entry which is preliminary data.</text>
</comment>
<reference evidence="2" key="1">
    <citation type="journal article" date="2019" name="Int. J. Syst. Evol. Microbiol.">
        <title>The Global Catalogue of Microorganisms (GCM) 10K type strain sequencing project: providing services to taxonomists for standard genome sequencing and annotation.</title>
        <authorList>
            <consortium name="The Broad Institute Genomics Platform"/>
            <consortium name="The Broad Institute Genome Sequencing Center for Infectious Disease"/>
            <person name="Wu L."/>
            <person name="Ma J."/>
        </authorList>
    </citation>
    <scope>NUCLEOTIDE SEQUENCE [LARGE SCALE GENOMIC DNA]</scope>
    <source>
        <strain evidence="2">JCM 9371</strain>
    </source>
</reference>
<keyword evidence="2" id="KW-1185">Reference proteome</keyword>
<dbReference type="EMBL" id="JBHTGP010000039">
    <property type="protein sequence ID" value="MFD0692331.1"/>
    <property type="molecule type" value="Genomic_DNA"/>
</dbReference>
<sequence length="120" mass="13799">MSSDELAPRRKQRADERFESVVDDLEALMRSCLKPQFEGYGGQITLSRERTEAFESVNEGRKALRAAGKRLGWKVRTYYEQDGGRLHAFDVRERPEHVSRAMSRHAAKAIDGFFRGHSQD</sequence>
<evidence type="ECO:0008006" key="3">
    <source>
        <dbReference type="Google" id="ProtNLM"/>
    </source>
</evidence>
<accession>A0ABW2Y170</accession>
<organism evidence="1 2">
    <name type="scientific">Actinomadura fibrosa</name>
    <dbReference type="NCBI Taxonomy" id="111802"/>
    <lineage>
        <taxon>Bacteria</taxon>
        <taxon>Bacillati</taxon>
        <taxon>Actinomycetota</taxon>
        <taxon>Actinomycetes</taxon>
        <taxon>Streptosporangiales</taxon>
        <taxon>Thermomonosporaceae</taxon>
        <taxon>Actinomadura</taxon>
    </lineage>
</organism>